<dbReference type="AlphaFoldDB" id="A0A6A6WUB7"/>
<organism evidence="3 4">
    <name type="scientific">Melanomma pulvis-pyrius CBS 109.77</name>
    <dbReference type="NCBI Taxonomy" id="1314802"/>
    <lineage>
        <taxon>Eukaryota</taxon>
        <taxon>Fungi</taxon>
        <taxon>Dikarya</taxon>
        <taxon>Ascomycota</taxon>
        <taxon>Pezizomycotina</taxon>
        <taxon>Dothideomycetes</taxon>
        <taxon>Pleosporomycetidae</taxon>
        <taxon>Pleosporales</taxon>
        <taxon>Melanommataceae</taxon>
        <taxon>Melanomma</taxon>
    </lineage>
</organism>
<sequence length="81" mass="9633">MGTVRDPDFWRRFSRAVHQDEEAQAQKEQRPGIKHSDSWLESQRKKKRQRTWICWVFWLSLAGLITGIVVCVLLLKARKII</sequence>
<feature type="compositionally biased region" description="Basic and acidic residues" evidence="1">
    <location>
        <begin position="20"/>
        <end position="38"/>
    </location>
</feature>
<keyword evidence="2" id="KW-0472">Membrane</keyword>
<evidence type="ECO:0000256" key="2">
    <source>
        <dbReference type="SAM" id="Phobius"/>
    </source>
</evidence>
<keyword evidence="4" id="KW-1185">Reference proteome</keyword>
<proteinExistence type="predicted"/>
<dbReference type="Proteomes" id="UP000799757">
    <property type="component" value="Unassembled WGS sequence"/>
</dbReference>
<name>A0A6A6WUB7_9PLEO</name>
<evidence type="ECO:0000256" key="1">
    <source>
        <dbReference type="SAM" id="MobiDB-lite"/>
    </source>
</evidence>
<protein>
    <submittedName>
        <fullName evidence="3">Uncharacterized protein</fullName>
    </submittedName>
</protein>
<evidence type="ECO:0000313" key="4">
    <source>
        <dbReference type="Proteomes" id="UP000799757"/>
    </source>
</evidence>
<feature type="region of interest" description="Disordered" evidence="1">
    <location>
        <begin position="20"/>
        <end position="47"/>
    </location>
</feature>
<keyword evidence="2" id="KW-0812">Transmembrane</keyword>
<accession>A0A6A6WUB7</accession>
<reference evidence="3" key="1">
    <citation type="journal article" date="2020" name="Stud. Mycol.">
        <title>101 Dothideomycetes genomes: a test case for predicting lifestyles and emergence of pathogens.</title>
        <authorList>
            <person name="Haridas S."/>
            <person name="Albert R."/>
            <person name="Binder M."/>
            <person name="Bloem J."/>
            <person name="Labutti K."/>
            <person name="Salamov A."/>
            <person name="Andreopoulos B."/>
            <person name="Baker S."/>
            <person name="Barry K."/>
            <person name="Bills G."/>
            <person name="Bluhm B."/>
            <person name="Cannon C."/>
            <person name="Castanera R."/>
            <person name="Culley D."/>
            <person name="Daum C."/>
            <person name="Ezra D."/>
            <person name="Gonzalez J."/>
            <person name="Henrissat B."/>
            <person name="Kuo A."/>
            <person name="Liang C."/>
            <person name="Lipzen A."/>
            <person name="Lutzoni F."/>
            <person name="Magnuson J."/>
            <person name="Mondo S."/>
            <person name="Nolan M."/>
            <person name="Ohm R."/>
            <person name="Pangilinan J."/>
            <person name="Park H.-J."/>
            <person name="Ramirez L."/>
            <person name="Alfaro M."/>
            <person name="Sun H."/>
            <person name="Tritt A."/>
            <person name="Yoshinaga Y."/>
            <person name="Zwiers L.-H."/>
            <person name="Turgeon B."/>
            <person name="Goodwin S."/>
            <person name="Spatafora J."/>
            <person name="Crous P."/>
            <person name="Grigoriev I."/>
        </authorList>
    </citation>
    <scope>NUCLEOTIDE SEQUENCE</scope>
    <source>
        <strain evidence="3">CBS 109.77</strain>
    </source>
</reference>
<feature type="transmembrane region" description="Helical" evidence="2">
    <location>
        <begin position="52"/>
        <end position="75"/>
    </location>
</feature>
<dbReference type="OrthoDB" id="5353310at2759"/>
<gene>
    <name evidence="3" type="ORF">K505DRAFT_126704</name>
</gene>
<dbReference type="EMBL" id="MU002319">
    <property type="protein sequence ID" value="KAF2787441.1"/>
    <property type="molecule type" value="Genomic_DNA"/>
</dbReference>
<evidence type="ECO:0000313" key="3">
    <source>
        <dbReference type="EMBL" id="KAF2787441.1"/>
    </source>
</evidence>
<keyword evidence="2" id="KW-1133">Transmembrane helix</keyword>